<dbReference type="GO" id="GO:0005777">
    <property type="term" value="C:peroxisome"/>
    <property type="evidence" value="ECO:0007669"/>
    <property type="project" value="UniProtKB-SubCell"/>
</dbReference>
<dbReference type="PANTHER" id="PTHR24096">
    <property type="entry name" value="LONG-CHAIN-FATTY-ACID--COA LIGASE"/>
    <property type="match status" value="1"/>
</dbReference>
<evidence type="ECO:0000256" key="3">
    <source>
        <dbReference type="ARBA" id="ARBA00022598"/>
    </source>
</evidence>
<evidence type="ECO:0008006" key="9">
    <source>
        <dbReference type="Google" id="ProtNLM"/>
    </source>
</evidence>
<dbReference type="AlphaFoldDB" id="A0A8K0CX57"/>
<gene>
    <name evidence="7" type="ORF">ILUMI_13776</name>
</gene>
<dbReference type="PROSITE" id="PS00455">
    <property type="entry name" value="AMP_BINDING"/>
    <property type="match status" value="1"/>
</dbReference>
<keyword evidence="3" id="KW-0436">Ligase</keyword>
<dbReference type="InterPro" id="IPR020845">
    <property type="entry name" value="AMP-binding_CS"/>
</dbReference>
<accession>A0A8K0CX57</accession>
<sequence length="539" mass="60437">MADKNYKNIISIPALPVPKMKGLGEMLFEQMPKYQQKIAHTDPKTGRTETYESMFQKTVRTSLAMISKGIKPNDVIAICSNATMDNFIPFYASFFIGAISANISAKLPPSDIKDLLTVVCPKMIFTTSEVANIVEDIVEKLKIDTKIVIFDETSKHLQFSEFLLPHLEENKFVPYKVTNLKDTAVIVFSSGSTGLPKAVCINHFGLTSQMHQAKFRSLLHSSTLLSHTQLSWVTGVVNSIDGILHGINHVICTNSKPLEIWHAIKAYQVTSLFLSTFHLLEMCKNGRPEGVDTSTLHFILYGGSSTTKEQHMHIKKCFPGTITFNALGQTEASGCVLTFDPTSEKDLELNRKNPNSVGRPVSAYSYKIVDLDTEKILGPNQEGELRVKSDFMMNGYYKADASNLWDTEGFLKMGDIAYYDEDECFFIVDRIKELLKYQTLHISPTKIELLLLKHPAVHSCSVIGIPHEIDGDHLMGIVVVKDSAVGTITGKELQQYIDDQVEDYQKLRAGVKFIKKLPLTVTNKVSRRETRRYVLEGKI</sequence>
<dbReference type="Gene3D" id="3.30.300.30">
    <property type="match status" value="1"/>
</dbReference>
<name>A0A8K0CX57_IGNLU</name>
<feature type="domain" description="AMP-binding enzyme C-terminal" evidence="6">
    <location>
        <begin position="446"/>
        <end position="524"/>
    </location>
</feature>
<dbReference type="EMBL" id="VTPC01008755">
    <property type="protein sequence ID" value="KAF2892398.1"/>
    <property type="molecule type" value="Genomic_DNA"/>
</dbReference>
<comment type="subcellular location">
    <subcellularLocation>
        <location evidence="1">Peroxisome</location>
    </subcellularLocation>
</comment>
<dbReference type="Pfam" id="PF00501">
    <property type="entry name" value="AMP-binding"/>
    <property type="match status" value="1"/>
</dbReference>
<keyword evidence="4" id="KW-0576">Peroxisome</keyword>
<dbReference type="Pfam" id="PF13193">
    <property type="entry name" value="AMP-binding_C"/>
    <property type="match status" value="1"/>
</dbReference>
<dbReference type="InterPro" id="IPR045851">
    <property type="entry name" value="AMP-bd_C_sf"/>
</dbReference>
<evidence type="ECO:0000259" key="5">
    <source>
        <dbReference type="Pfam" id="PF00501"/>
    </source>
</evidence>
<dbReference type="Proteomes" id="UP000801492">
    <property type="component" value="Unassembled WGS sequence"/>
</dbReference>
<evidence type="ECO:0000313" key="7">
    <source>
        <dbReference type="EMBL" id="KAF2892398.1"/>
    </source>
</evidence>
<comment type="caution">
    <text evidence="7">The sequence shown here is derived from an EMBL/GenBank/DDBJ whole genome shotgun (WGS) entry which is preliminary data.</text>
</comment>
<dbReference type="PANTHER" id="PTHR24096:SF149">
    <property type="entry name" value="AMP-BINDING DOMAIN-CONTAINING PROTEIN-RELATED"/>
    <property type="match status" value="1"/>
</dbReference>
<organism evidence="7 8">
    <name type="scientific">Ignelater luminosus</name>
    <name type="common">Cucubano</name>
    <name type="synonym">Pyrophorus luminosus</name>
    <dbReference type="NCBI Taxonomy" id="2038154"/>
    <lineage>
        <taxon>Eukaryota</taxon>
        <taxon>Metazoa</taxon>
        <taxon>Ecdysozoa</taxon>
        <taxon>Arthropoda</taxon>
        <taxon>Hexapoda</taxon>
        <taxon>Insecta</taxon>
        <taxon>Pterygota</taxon>
        <taxon>Neoptera</taxon>
        <taxon>Endopterygota</taxon>
        <taxon>Coleoptera</taxon>
        <taxon>Polyphaga</taxon>
        <taxon>Elateriformia</taxon>
        <taxon>Elateroidea</taxon>
        <taxon>Elateridae</taxon>
        <taxon>Agrypninae</taxon>
        <taxon>Pyrophorini</taxon>
        <taxon>Ignelater</taxon>
    </lineage>
</organism>
<dbReference type="InterPro" id="IPR000873">
    <property type="entry name" value="AMP-dep_synth/lig_dom"/>
</dbReference>
<proteinExistence type="inferred from homology"/>
<evidence type="ECO:0000313" key="8">
    <source>
        <dbReference type="Proteomes" id="UP000801492"/>
    </source>
</evidence>
<evidence type="ECO:0000259" key="6">
    <source>
        <dbReference type="Pfam" id="PF13193"/>
    </source>
</evidence>
<dbReference type="Gene3D" id="3.40.50.12780">
    <property type="entry name" value="N-terminal domain of ligase-like"/>
    <property type="match status" value="1"/>
</dbReference>
<comment type="similarity">
    <text evidence="2">Belongs to the ATP-dependent AMP-binding enzyme family.</text>
</comment>
<dbReference type="GO" id="GO:0016405">
    <property type="term" value="F:CoA-ligase activity"/>
    <property type="evidence" value="ECO:0007669"/>
    <property type="project" value="TreeGrafter"/>
</dbReference>
<feature type="domain" description="AMP-dependent synthetase/ligase" evidence="5">
    <location>
        <begin position="28"/>
        <end position="397"/>
    </location>
</feature>
<evidence type="ECO:0000256" key="4">
    <source>
        <dbReference type="ARBA" id="ARBA00023140"/>
    </source>
</evidence>
<dbReference type="OrthoDB" id="10253869at2759"/>
<protein>
    <recommendedName>
        <fullName evidence="9">Luciferin 4-monooxygenase</fullName>
    </recommendedName>
</protein>
<dbReference type="InterPro" id="IPR042099">
    <property type="entry name" value="ANL_N_sf"/>
</dbReference>
<dbReference type="SUPFAM" id="SSF56801">
    <property type="entry name" value="Acetyl-CoA synthetase-like"/>
    <property type="match status" value="1"/>
</dbReference>
<reference evidence="7" key="1">
    <citation type="submission" date="2019-08" db="EMBL/GenBank/DDBJ databases">
        <title>The genome of the North American firefly Photinus pyralis.</title>
        <authorList>
            <consortium name="Photinus pyralis genome working group"/>
            <person name="Fallon T.R."/>
            <person name="Sander Lower S.E."/>
            <person name="Weng J.-K."/>
        </authorList>
    </citation>
    <scope>NUCLEOTIDE SEQUENCE</scope>
    <source>
        <strain evidence="7">TRF0915ILg1</strain>
        <tissue evidence="7">Whole body</tissue>
    </source>
</reference>
<evidence type="ECO:0000256" key="2">
    <source>
        <dbReference type="ARBA" id="ARBA00006432"/>
    </source>
</evidence>
<keyword evidence="8" id="KW-1185">Reference proteome</keyword>
<evidence type="ECO:0000256" key="1">
    <source>
        <dbReference type="ARBA" id="ARBA00004275"/>
    </source>
</evidence>
<dbReference type="InterPro" id="IPR025110">
    <property type="entry name" value="AMP-bd_C"/>
</dbReference>